<dbReference type="AlphaFoldDB" id="A0A7M5VDP0"/>
<feature type="domain" description="F-box" evidence="1">
    <location>
        <begin position="30"/>
        <end position="75"/>
    </location>
</feature>
<evidence type="ECO:0000313" key="2">
    <source>
        <dbReference type="EnsemblMetazoa" id="CLYHEMP008032.1"/>
    </source>
</evidence>
<protein>
    <recommendedName>
        <fullName evidence="1">F-box domain-containing protein</fullName>
    </recommendedName>
</protein>
<dbReference type="CDD" id="cd09917">
    <property type="entry name" value="F-box_SF"/>
    <property type="match status" value="1"/>
</dbReference>
<organism evidence="2 3">
    <name type="scientific">Clytia hemisphaerica</name>
    <dbReference type="NCBI Taxonomy" id="252671"/>
    <lineage>
        <taxon>Eukaryota</taxon>
        <taxon>Metazoa</taxon>
        <taxon>Cnidaria</taxon>
        <taxon>Hydrozoa</taxon>
        <taxon>Hydroidolina</taxon>
        <taxon>Leptothecata</taxon>
        <taxon>Obeliida</taxon>
        <taxon>Clytiidae</taxon>
        <taxon>Clytia</taxon>
    </lineage>
</organism>
<dbReference type="EnsemblMetazoa" id="CLYHEMT008032.1">
    <property type="protein sequence ID" value="CLYHEMP008032.1"/>
    <property type="gene ID" value="CLYHEMG008032"/>
</dbReference>
<dbReference type="Gene3D" id="1.20.1280.50">
    <property type="match status" value="1"/>
</dbReference>
<evidence type="ECO:0000259" key="1">
    <source>
        <dbReference type="PROSITE" id="PS50181"/>
    </source>
</evidence>
<dbReference type="Proteomes" id="UP000594262">
    <property type="component" value="Unplaced"/>
</dbReference>
<dbReference type="InterPro" id="IPR036047">
    <property type="entry name" value="F-box-like_dom_sf"/>
</dbReference>
<sequence length="433" mass="51494">MLIKVMLKKKTLYFSVVSFRRYEKILNSKKMDFDLLPNELLRTVISYLDIKSAKQMSLVSKRMYSFALQRIWLKPRYSKPKDIDFLQKLSKFPIRELRTRDFECSWMEILYLVPQLKLLNIELPMDKYREAEIPLQSRLRFLRLPVIVHTSAFELTEQDHFDQLLKIVETINVKEMVIDSPSYNLTTLWSYDQLKMFFGKVHISKISVGCLSITKENAKDFFRMLSVIDCWITLSQPSEPCQYKFTVDDVKLMEKLNLKIIYIESRYLKTDEEISKLLEFAEVMRKMKHLKEFYFSPEEFDRNDQVFAPMELLTDLPIKYLYSSNFEFEKRHFRDIVNTLSRIKSLIGFGIYNDLDDDKLTPDELELFKDIPINNLDVDSLDLRKDNVDDFQNIMKGMKITDIEMPYCGYDDSLYDIKLEIKNVGPGGIYRTI</sequence>
<dbReference type="InterPro" id="IPR001810">
    <property type="entry name" value="F-box_dom"/>
</dbReference>
<dbReference type="Pfam" id="PF00646">
    <property type="entry name" value="F-box"/>
    <property type="match status" value="1"/>
</dbReference>
<dbReference type="PROSITE" id="PS50181">
    <property type="entry name" value="FBOX"/>
    <property type="match status" value="1"/>
</dbReference>
<name>A0A7M5VDP0_9CNID</name>
<keyword evidence="3" id="KW-1185">Reference proteome</keyword>
<proteinExistence type="predicted"/>
<evidence type="ECO:0000313" key="3">
    <source>
        <dbReference type="Proteomes" id="UP000594262"/>
    </source>
</evidence>
<dbReference type="OrthoDB" id="3660227at2759"/>
<reference evidence="2" key="1">
    <citation type="submission" date="2021-01" db="UniProtKB">
        <authorList>
            <consortium name="EnsemblMetazoa"/>
        </authorList>
    </citation>
    <scope>IDENTIFICATION</scope>
</reference>
<dbReference type="SUPFAM" id="SSF81383">
    <property type="entry name" value="F-box domain"/>
    <property type="match status" value="1"/>
</dbReference>
<accession>A0A7M5VDP0</accession>